<proteinExistence type="predicted"/>
<comment type="caution">
    <text evidence="1">The sequence shown here is derived from an EMBL/GenBank/DDBJ whole genome shotgun (WGS) entry which is preliminary data.</text>
</comment>
<organism evidence="1 2">
    <name type="scientific">Campylobacter concisus ATCC 51562</name>
    <dbReference type="NCBI Taxonomy" id="1242969"/>
    <lineage>
        <taxon>Bacteria</taxon>
        <taxon>Pseudomonadati</taxon>
        <taxon>Campylobacterota</taxon>
        <taxon>Epsilonproteobacteria</taxon>
        <taxon>Campylobacterales</taxon>
        <taxon>Campylobacteraceae</taxon>
        <taxon>Campylobacter</taxon>
    </lineage>
</organism>
<protein>
    <submittedName>
        <fullName evidence="1">Uncharacterized protein</fullName>
    </submittedName>
</protein>
<sequence>MQSKFIKFLNRALKLSIIKILFNKFYFTNLTNTLENSY</sequence>
<evidence type="ECO:0000313" key="2">
    <source>
        <dbReference type="Proteomes" id="UP000016627"/>
    </source>
</evidence>
<dbReference type="PATRIC" id="fig|1242969.3.peg.1459"/>
<dbReference type="AlphaFoldDB" id="U2F4N4"/>
<gene>
    <name evidence="1" type="ORF">ATCC51562_770</name>
</gene>
<evidence type="ECO:0000313" key="1">
    <source>
        <dbReference type="EMBL" id="ERJ25187.1"/>
    </source>
</evidence>
<dbReference type="EMBL" id="ANNI01000009">
    <property type="protein sequence ID" value="ERJ25187.1"/>
    <property type="molecule type" value="Genomic_DNA"/>
</dbReference>
<reference evidence="1 2" key="1">
    <citation type="journal article" date="2013" name="BMC Genomics">
        <title>Comparative genomics of Campylobacter concisus isolates reveals genetic diversity and provides insights into disease association.</title>
        <authorList>
            <person name="Deshpande N.P."/>
            <person name="Kaakoush N.O."/>
            <person name="Wilkins M.R."/>
            <person name="Mitchell H.M."/>
        </authorList>
    </citation>
    <scope>NUCLEOTIDE SEQUENCE [LARGE SCALE GENOMIC DNA]</scope>
    <source>
        <strain evidence="1 2">ATCC 51562</strain>
    </source>
</reference>
<dbReference type="Proteomes" id="UP000016627">
    <property type="component" value="Unassembled WGS sequence"/>
</dbReference>
<accession>U2F4N4</accession>
<name>U2F4N4_9BACT</name>